<keyword evidence="3" id="KW-1185">Reference proteome</keyword>
<feature type="region of interest" description="Disordered" evidence="1">
    <location>
        <begin position="1"/>
        <end position="23"/>
    </location>
</feature>
<proteinExistence type="predicted"/>
<evidence type="ECO:0000313" key="2">
    <source>
        <dbReference type="EMBL" id="MCD9638625.1"/>
    </source>
</evidence>
<evidence type="ECO:0000256" key="1">
    <source>
        <dbReference type="SAM" id="MobiDB-lite"/>
    </source>
</evidence>
<name>A0ABS8UXT4_DATST</name>
<comment type="caution">
    <text evidence="2">The sequence shown here is derived from an EMBL/GenBank/DDBJ whole genome shotgun (WGS) entry which is preliminary data.</text>
</comment>
<protein>
    <submittedName>
        <fullName evidence="2">Uncharacterized protein</fullName>
    </submittedName>
</protein>
<organism evidence="2 3">
    <name type="scientific">Datura stramonium</name>
    <name type="common">Jimsonweed</name>
    <name type="synonym">Common thornapple</name>
    <dbReference type="NCBI Taxonomy" id="4076"/>
    <lineage>
        <taxon>Eukaryota</taxon>
        <taxon>Viridiplantae</taxon>
        <taxon>Streptophyta</taxon>
        <taxon>Embryophyta</taxon>
        <taxon>Tracheophyta</taxon>
        <taxon>Spermatophyta</taxon>
        <taxon>Magnoliopsida</taxon>
        <taxon>eudicotyledons</taxon>
        <taxon>Gunneridae</taxon>
        <taxon>Pentapetalae</taxon>
        <taxon>asterids</taxon>
        <taxon>lamiids</taxon>
        <taxon>Solanales</taxon>
        <taxon>Solanaceae</taxon>
        <taxon>Solanoideae</taxon>
        <taxon>Datureae</taxon>
        <taxon>Datura</taxon>
    </lineage>
</organism>
<feature type="non-terminal residue" evidence="2">
    <location>
        <position position="1"/>
    </location>
</feature>
<dbReference type="EMBL" id="JACEIK010002743">
    <property type="protein sequence ID" value="MCD9638625.1"/>
    <property type="molecule type" value="Genomic_DNA"/>
</dbReference>
<feature type="region of interest" description="Disordered" evidence="1">
    <location>
        <begin position="42"/>
        <end position="69"/>
    </location>
</feature>
<dbReference type="Proteomes" id="UP000823775">
    <property type="component" value="Unassembled WGS sequence"/>
</dbReference>
<reference evidence="2 3" key="1">
    <citation type="journal article" date="2021" name="BMC Genomics">
        <title>Datura genome reveals duplications of psychoactive alkaloid biosynthetic genes and high mutation rate following tissue culture.</title>
        <authorList>
            <person name="Rajewski A."/>
            <person name="Carter-House D."/>
            <person name="Stajich J."/>
            <person name="Litt A."/>
        </authorList>
    </citation>
    <scope>NUCLEOTIDE SEQUENCE [LARGE SCALE GENOMIC DNA]</scope>
    <source>
        <strain evidence="2">AR-01</strain>
    </source>
</reference>
<accession>A0ABS8UXT4</accession>
<evidence type="ECO:0000313" key="3">
    <source>
        <dbReference type="Proteomes" id="UP000823775"/>
    </source>
</evidence>
<gene>
    <name evidence="2" type="ORF">HAX54_022712</name>
</gene>
<sequence length="140" mass="15021">GDFGVADMMADSMDREGCDGPSLPPSFSLLRTPFLDKVDSIRDEPSGVGLTEGSTAHQPSDGLSKWHRDSSDVNDIHQIDDGPSWAALRLDGEDEDPLGVMDDSMDCQGCGVPSLPQSFRLVRKLFLDKVDGKGDGPSEV</sequence>